<reference evidence="3" key="1">
    <citation type="submission" date="2018-04" db="EMBL/GenBank/DDBJ databases">
        <authorList>
            <person name="Cornet L."/>
        </authorList>
    </citation>
    <scope>NUCLEOTIDE SEQUENCE [LARGE SCALE GENOMIC DNA]</scope>
</reference>
<accession>A0A2W4XA86</accession>
<protein>
    <submittedName>
        <fullName evidence="2">RimJ/RimL family protein N-acetyltransferase</fullName>
    </submittedName>
</protein>
<sequence length="199" mass="23138">MFSGQIAFEPFRHEQGLRCQLFCPAATDLHLRPLNRNDTEALFAVITANRDCLKQWLPWLETHRTLADSQNFIQFSRDRAEANNGFISAICSSHSIIGIVGLNYINWENRLSGLGYWLAETHQGKGIMTIACKALIDYSFITLKLNRLEIRCADQNHRSAAVAQRLGFTYEGRLREVEWLYNRFVDHKVYALLRRDWQF</sequence>
<dbReference type="SUPFAM" id="SSF55729">
    <property type="entry name" value="Acyl-CoA N-acyltransferases (Nat)"/>
    <property type="match status" value="1"/>
</dbReference>
<dbReference type="Proteomes" id="UP000249794">
    <property type="component" value="Unassembled WGS sequence"/>
</dbReference>
<evidence type="ECO:0000313" key="3">
    <source>
        <dbReference type="Proteomes" id="UP000249794"/>
    </source>
</evidence>
<dbReference type="AlphaFoldDB" id="A0A2W4XA86"/>
<dbReference type="Gene3D" id="3.40.630.30">
    <property type="match status" value="1"/>
</dbReference>
<proteinExistence type="predicted"/>
<feature type="domain" description="N-acetyltransferase" evidence="1">
    <location>
        <begin position="29"/>
        <end position="186"/>
    </location>
</feature>
<name>A0A2W4XA86_9CYAN</name>
<comment type="caution">
    <text evidence="2">The sequence shown here is derived from an EMBL/GenBank/DDBJ whole genome shotgun (WGS) entry which is preliminary data.</text>
</comment>
<dbReference type="GO" id="GO:1990189">
    <property type="term" value="F:protein N-terminal-serine acetyltransferase activity"/>
    <property type="evidence" value="ECO:0007669"/>
    <property type="project" value="TreeGrafter"/>
</dbReference>
<gene>
    <name evidence="2" type="ORF">DCF15_14965</name>
</gene>
<dbReference type="Pfam" id="PF13302">
    <property type="entry name" value="Acetyltransf_3"/>
    <property type="match status" value="1"/>
</dbReference>
<dbReference type="InterPro" id="IPR016181">
    <property type="entry name" value="Acyl_CoA_acyltransferase"/>
</dbReference>
<evidence type="ECO:0000313" key="2">
    <source>
        <dbReference type="EMBL" id="PZO51389.1"/>
    </source>
</evidence>
<keyword evidence="2" id="KW-0808">Transferase</keyword>
<evidence type="ECO:0000259" key="1">
    <source>
        <dbReference type="PROSITE" id="PS51186"/>
    </source>
</evidence>
<dbReference type="InterPro" id="IPR051908">
    <property type="entry name" value="Ribosomal_N-acetyltransferase"/>
</dbReference>
<dbReference type="PANTHER" id="PTHR43441">
    <property type="entry name" value="RIBOSOMAL-PROTEIN-SERINE ACETYLTRANSFERASE"/>
    <property type="match status" value="1"/>
</dbReference>
<dbReference type="InterPro" id="IPR000182">
    <property type="entry name" value="GNAT_dom"/>
</dbReference>
<reference evidence="2 3" key="2">
    <citation type="submission" date="2018-06" db="EMBL/GenBank/DDBJ databases">
        <title>Metagenomic assembly of (sub)arctic Cyanobacteria and their associated microbiome from non-axenic cultures.</title>
        <authorList>
            <person name="Baurain D."/>
        </authorList>
    </citation>
    <scope>NUCLEOTIDE SEQUENCE [LARGE SCALE GENOMIC DNA]</scope>
    <source>
        <strain evidence="2">ULC027bin1</strain>
    </source>
</reference>
<dbReference type="PANTHER" id="PTHR43441:SF12">
    <property type="entry name" value="RIBOSOMAL N-ACETYLTRANSFERASE YDAF-RELATED"/>
    <property type="match status" value="1"/>
</dbReference>
<dbReference type="PROSITE" id="PS51186">
    <property type="entry name" value="GNAT"/>
    <property type="match status" value="1"/>
</dbReference>
<organism evidence="2 3">
    <name type="scientific">Phormidesmis priestleyi</name>
    <dbReference type="NCBI Taxonomy" id="268141"/>
    <lineage>
        <taxon>Bacteria</taxon>
        <taxon>Bacillati</taxon>
        <taxon>Cyanobacteriota</taxon>
        <taxon>Cyanophyceae</taxon>
        <taxon>Leptolyngbyales</taxon>
        <taxon>Leptolyngbyaceae</taxon>
        <taxon>Phormidesmis</taxon>
    </lineage>
</organism>
<dbReference type="EMBL" id="QBMP01000171">
    <property type="protein sequence ID" value="PZO51389.1"/>
    <property type="molecule type" value="Genomic_DNA"/>
</dbReference>
<dbReference type="GO" id="GO:0005737">
    <property type="term" value="C:cytoplasm"/>
    <property type="evidence" value="ECO:0007669"/>
    <property type="project" value="TreeGrafter"/>
</dbReference>
<dbReference type="GO" id="GO:0008999">
    <property type="term" value="F:protein-N-terminal-alanine acetyltransferase activity"/>
    <property type="evidence" value="ECO:0007669"/>
    <property type="project" value="TreeGrafter"/>
</dbReference>